<dbReference type="Proteomes" id="UP000315226">
    <property type="component" value="Unassembled WGS sequence"/>
</dbReference>
<comment type="caution">
    <text evidence="2">The sequence shown here is derived from an EMBL/GenBank/DDBJ whole genome shotgun (WGS) entry which is preliminary data.</text>
</comment>
<feature type="region of interest" description="Disordered" evidence="1">
    <location>
        <begin position="1"/>
        <end position="71"/>
    </location>
</feature>
<accession>A0A4Y3RMZ9</accession>
<reference evidence="2 3" key="1">
    <citation type="submission" date="2019-06" db="EMBL/GenBank/DDBJ databases">
        <title>Whole genome shotgun sequence of Streptomyces gardneri NBRC 12865.</title>
        <authorList>
            <person name="Hosoyama A."/>
            <person name="Uohara A."/>
            <person name="Ohji S."/>
            <person name="Ichikawa N."/>
        </authorList>
    </citation>
    <scope>NUCLEOTIDE SEQUENCE [LARGE SCALE GENOMIC DNA]</scope>
    <source>
        <strain evidence="2 3">NBRC 12865</strain>
    </source>
</reference>
<name>A0A4Y3RMZ9_9ACTN</name>
<dbReference type="EMBL" id="BJMN01000031">
    <property type="protein sequence ID" value="GEB59136.1"/>
    <property type="molecule type" value="Genomic_DNA"/>
</dbReference>
<evidence type="ECO:0000256" key="1">
    <source>
        <dbReference type="SAM" id="MobiDB-lite"/>
    </source>
</evidence>
<gene>
    <name evidence="2" type="ORF">SGA01_47410</name>
</gene>
<evidence type="ECO:0000313" key="3">
    <source>
        <dbReference type="Proteomes" id="UP000315226"/>
    </source>
</evidence>
<proteinExistence type="predicted"/>
<keyword evidence="3" id="KW-1185">Reference proteome</keyword>
<protein>
    <submittedName>
        <fullName evidence="2">Uncharacterized protein</fullName>
    </submittedName>
</protein>
<organism evidence="2 3">
    <name type="scientific">Streptomyces gardneri</name>
    <dbReference type="NCBI Taxonomy" id="66892"/>
    <lineage>
        <taxon>Bacteria</taxon>
        <taxon>Bacillati</taxon>
        <taxon>Actinomycetota</taxon>
        <taxon>Actinomycetes</taxon>
        <taxon>Kitasatosporales</taxon>
        <taxon>Streptomycetaceae</taxon>
        <taxon>Streptomyces</taxon>
    </lineage>
</organism>
<feature type="compositionally biased region" description="Polar residues" evidence="1">
    <location>
        <begin position="55"/>
        <end position="67"/>
    </location>
</feature>
<evidence type="ECO:0000313" key="2">
    <source>
        <dbReference type="EMBL" id="GEB59136.1"/>
    </source>
</evidence>
<dbReference type="AlphaFoldDB" id="A0A4Y3RMZ9"/>
<sequence length="102" mass="10864">MPQRSRWVKESHTTWVVEPSTAERKNQPASTAVCRSRQGRPRTSPNTRARHRAGSSATSGSRTISHRATSAAVISTSAVTIPTGEWVTSPKTIAPGTAVAAK</sequence>